<evidence type="ECO:0000259" key="8">
    <source>
        <dbReference type="Pfam" id="PF18052"/>
    </source>
</evidence>
<feature type="domain" description="Disease resistance R13L4/SHOC-2-like LRR" evidence="10">
    <location>
        <begin position="457"/>
        <end position="795"/>
    </location>
</feature>
<evidence type="ECO:0000256" key="4">
    <source>
        <dbReference type="ARBA" id="ARBA00022741"/>
    </source>
</evidence>
<dbReference type="AlphaFoldDB" id="A0A811Q381"/>
<keyword evidence="6" id="KW-0175">Coiled coil</keyword>
<evidence type="ECO:0000259" key="10">
    <source>
        <dbReference type="Pfam" id="PF23598"/>
    </source>
</evidence>
<gene>
    <name evidence="11" type="ORF">NCGR_LOCUS36330</name>
</gene>
<dbReference type="Proteomes" id="UP000604825">
    <property type="component" value="Unassembled WGS sequence"/>
</dbReference>
<dbReference type="Gene3D" id="1.10.10.10">
    <property type="entry name" value="Winged helix-like DNA-binding domain superfamily/Winged helix DNA-binding domain"/>
    <property type="match status" value="1"/>
</dbReference>
<evidence type="ECO:0000256" key="1">
    <source>
        <dbReference type="ARBA" id="ARBA00008894"/>
    </source>
</evidence>
<proteinExistence type="inferred from homology"/>
<evidence type="ECO:0000313" key="12">
    <source>
        <dbReference type="Proteomes" id="UP000604825"/>
    </source>
</evidence>
<feature type="region of interest" description="Disordered" evidence="7">
    <location>
        <begin position="809"/>
        <end position="829"/>
    </location>
</feature>
<keyword evidence="5" id="KW-0611">Plant defense</keyword>
<dbReference type="InterPro" id="IPR036388">
    <property type="entry name" value="WH-like_DNA-bd_sf"/>
</dbReference>
<evidence type="ECO:0000256" key="3">
    <source>
        <dbReference type="ARBA" id="ARBA00022737"/>
    </source>
</evidence>
<name>A0A811Q381_9POAL</name>
<keyword evidence="12" id="KW-1185">Reference proteome</keyword>
<dbReference type="GO" id="GO:0000166">
    <property type="term" value="F:nucleotide binding"/>
    <property type="evidence" value="ECO:0007669"/>
    <property type="project" value="UniProtKB-KW"/>
</dbReference>
<evidence type="ECO:0000313" key="11">
    <source>
        <dbReference type="EMBL" id="CAD6252682.1"/>
    </source>
</evidence>
<comment type="caution">
    <text evidence="11">The sequence shown here is derived from an EMBL/GenBank/DDBJ whole genome shotgun (WGS) entry which is preliminary data.</text>
</comment>
<evidence type="ECO:0000259" key="9">
    <source>
        <dbReference type="Pfam" id="PF23559"/>
    </source>
</evidence>
<feature type="domain" description="Disease resistance N-terminal" evidence="8">
    <location>
        <begin position="6"/>
        <end position="90"/>
    </location>
</feature>
<keyword evidence="2" id="KW-0433">Leucine-rich repeat</keyword>
<dbReference type="CDD" id="cd14798">
    <property type="entry name" value="RX-CC_like"/>
    <property type="match status" value="1"/>
</dbReference>
<dbReference type="EMBL" id="CAJGYO010000009">
    <property type="protein sequence ID" value="CAD6252682.1"/>
    <property type="molecule type" value="Genomic_DNA"/>
</dbReference>
<evidence type="ECO:0000256" key="7">
    <source>
        <dbReference type="SAM" id="MobiDB-lite"/>
    </source>
</evidence>
<dbReference type="GO" id="GO:0098542">
    <property type="term" value="P:defense response to other organism"/>
    <property type="evidence" value="ECO:0007669"/>
    <property type="project" value="TreeGrafter"/>
</dbReference>
<dbReference type="InterPro" id="IPR038005">
    <property type="entry name" value="RX-like_CC"/>
</dbReference>
<keyword evidence="3" id="KW-0677">Repeat</keyword>
<dbReference type="Gene3D" id="1.20.5.4130">
    <property type="match status" value="1"/>
</dbReference>
<comment type="similarity">
    <text evidence="1">Belongs to the disease resistance NB-LRR family.</text>
</comment>
<dbReference type="Gene3D" id="3.80.10.10">
    <property type="entry name" value="Ribonuclease Inhibitor"/>
    <property type="match status" value="1"/>
</dbReference>
<dbReference type="PANTHER" id="PTHR23155">
    <property type="entry name" value="DISEASE RESISTANCE PROTEIN RP"/>
    <property type="match status" value="1"/>
</dbReference>
<evidence type="ECO:0008006" key="13">
    <source>
        <dbReference type="Google" id="ProtNLM"/>
    </source>
</evidence>
<dbReference type="InterPro" id="IPR044974">
    <property type="entry name" value="Disease_R_plants"/>
</dbReference>
<feature type="domain" description="Disease resistance protein winged helix" evidence="9">
    <location>
        <begin position="331"/>
        <end position="402"/>
    </location>
</feature>
<dbReference type="InterPro" id="IPR032675">
    <property type="entry name" value="LRR_dom_sf"/>
</dbReference>
<dbReference type="Pfam" id="PF23559">
    <property type="entry name" value="WHD_DRP"/>
    <property type="match status" value="1"/>
</dbReference>
<protein>
    <recommendedName>
        <fullName evidence="13">Rx N-terminal domain-containing protein</fullName>
    </recommendedName>
</protein>
<dbReference type="Pfam" id="PF18052">
    <property type="entry name" value="Rx_N"/>
    <property type="match status" value="1"/>
</dbReference>
<dbReference type="PANTHER" id="PTHR23155:SF1062">
    <property type="entry name" value="OS11G0579400 PROTEIN"/>
    <property type="match status" value="1"/>
</dbReference>
<dbReference type="InterPro" id="IPR041118">
    <property type="entry name" value="Rx_N"/>
</dbReference>
<evidence type="ECO:0000256" key="5">
    <source>
        <dbReference type="ARBA" id="ARBA00022821"/>
    </source>
</evidence>
<dbReference type="OrthoDB" id="661671at2759"/>
<dbReference type="Pfam" id="PF23598">
    <property type="entry name" value="LRR_14"/>
    <property type="match status" value="1"/>
</dbReference>
<dbReference type="InterPro" id="IPR055414">
    <property type="entry name" value="LRR_R13L4/SHOC2-like"/>
</dbReference>
<keyword evidence="4" id="KW-0547">Nucleotide-binding</keyword>
<organism evidence="11 12">
    <name type="scientific">Miscanthus lutarioriparius</name>
    <dbReference type="NCBI Taxonomy" id="422564"/>
    <lineage>
        <taxon>Eukaryota</taxon>
        <taxon>Viridiplantae</taxon>
        <taxon>Streptophyta</taxon>
        <taxon>Embryophyta</taxon>
        <taxon>Tracheophyta</taxon>
        <taxon>Spermatophyta</taxon>
        <taxon>Magnoliopsida</taxon>
        <taxon>Liliopsida</taxon>
        <taxon>Poales</taxon>
        <taxon>Poaceae</taxon>
        <taxon>PACMAD clade</taxon>
        <taxon>Panicoideae</taxon>
        <taxon>Andropogonodae</taxon>
        <taxon>Andropogoneae</taxon>
        <taxon>Saccharinae</taxon>
        <taxon>Miscanthus</taxon>
    </lineage>
</organism>
<evidence type="ECO:0000256" key="2">
    <source>
        <dbReference type="ARBA" id="ARBA00022614"/>
    </source>
</evidence>
<sequence length="864" mass="98074">MDAQGALDSLLGRLTAVLVNEAQLLGRVRGDVEFIKDEMECMNSLIMQLTEAQYRDHLVRPWMKQVVGLTRDCEGNVEHYIHYVGSRPADDGHLRRALRFLRTIRARHHIASRIRELKIRARDVGDRRHRYGVTVPATGTAGMNDVDAEPAREEEDLRRRAVLLRGTEPPADDDDVVRRGIRTLIECLSMEPETTEQGAPLPQVRVFSILGYVPQQAAFVCGHLIRLQGLVRRRRCRNGTYRDTGTSRRCSTSTCPRRRRESGHIIWRLAKCSAFARKMLMHLLYVNPTMTPDNAISMCMGMNKSVDQTMAILCYNELPTKYRSCLLHLTIFPQGHVIKTARLARRWIAEGLITTSDETESEADKVGHYWDVLFIRGFISPVEISAEGNMKSFTLKDEVHKVIAKIAREVNIVDTNLPIDFAHHLSIHNRILLPKSHSGGESEDIAASLPSLAASPQWILLKVLDLEGCHGLEKHHLKSLCKILLLKYLSLRNTDVTELPKQIKELQCLDTLDVRQTKVRVLATKAIVLPIMKHFLAGHKVSAANDSTTSEYSFCAVQMPLCIEKMNNMEILSHVRVFNSKELASIAQLLKLRKLGVALHGKHVKLSDLFCQTKKLHRCLRSLSIRIDPQGHSEIQYLEMVDPIDPQGHSEIQDLEMVDPLHSTPEFIERLNISGIPGGIRHLIEEHHKLTKITLSEAQLKEDDLAILGKLSALHSLRLQHNSYTESEIVFRGEEFQSLNYLLVEVKDITKISFSSGAAPKLERIVWSFARTDVLSGLNHLRKLKNLELNGDCDLHPIEEELFWHPNDPTLKHKPHHQGQEDRSALPTSLQHPDRLHEYSLLLSTTGSLFRCFWINSSLNNRCG</sequence>
<dbReference type="SUPFAM" id="SSF52047">
    <property type="entry name" value="RNI-like"/>
    <property type="match status" value="1"/>
</dbReference>
<reference evidence="11" key="1">
    <citation type="submission" date="2020-10" db="EMBL/GenBank/DDBJ databases">
        <authorList>
            <person name="Han B."/>
            <person name="Lu T."/>
            <person name="Zhao Q."/>
            <person name="Huang X."/>
            <person name="Zhao Y."/>
        </authorList>
    </citation>
    <scope>NUCLEOTIDE SEQUENCE</scope>
</reference>
<dbReference type="InterPro" id="IPR058922">
    <property type="entry name" value="WHD_DRP"/>
</dbReference>
<evidence type="ECO:0000256" key="6">
    <source>
        <dbReference type="ARBA" id="ARBA00023054"/>
    </source>
</evidence>
<accession>A0A811Q381</accession>